<proteinExistence type="predicted"/>
<dbReference type="EMBL" id="GEEE01014942">
    <property type="protein sequence ID" value="JAP48283.1"/>
    <property type="molecule type" value="Transcribed_RNA"/>
</dbReference>
<organism evidence="1">
    <name type="scientific">Schistocephalus solidus</name>
    <name type="common">Tapeworm</name>
    <dbReference type="NCBI Taxonomy" id="70667"/>
    <lineage>
        <taxon>Eukaryota</taxon>
        <taxon>Metazoa</taxon>
        <taxon>Spiralia</taxon>
        <taxon>Lophotrochozoa</taxon>
        <taxon>Platyhelminthes</taxon>
        <taxon>Cestoda</taxon>
        <taxon>Eucestoda</taxon>
        <taxon>Diphyllobothriidea</taxon>
        <taxon>Diphyllobothriidae</taxon>
        <taxon>Schistocephalus</taxon>
    </lineage>
</organism>
<gene>
    <name evidence="1" type="ORF">TR136969</name>
</gene>
<protein>
    <submittedName>
        <fullName evidence="1">Uncharacterized protein</fullName>
    </submittedName>
</protein>
<accession>A0A0X3P9B5</accession>
<name>A0A0X3P9B5_SCHSO</name>
<dbReference type="AlphaFoldDB" id="A0A0X3P9B5"/>
<sequence length="116" mass="13114">MLVFVVRRLCSAHIFCRGSLLSCSSLREVCQFSIDVASCQVIFDVRENTKCVRSEHGHEESRQKFADLIYCVVRACHCRKVSVDTGGEFVSRKGRLREILRRGFHAGDDSSLTSSQ</sequence>
<evidence type="ECO:0000313" key="1">
    <source>
        <dbReference type="EMBL" id="JAP48283.1"/>
    </source>
</evidence>
<reference evidence="1" key="1">
    <citation type="submission" date="2016-01" db="EMBL/GenBank/DDBJ databases">
        <title>Reference transcriptome for the parasite Schistocephalus solidus: insights into the molecular evolution of parasitism.</title>
        <authorList>
            <person name="Hebert F.O."/>
            <person name="Grambauer S."/>
            <person name="Barber I."/>
            <person name="Landry C.R."/>
            <person name="Aubin-Horth N."/>
        </authorList>
    </citation>
    <scope>NUCLEOTIDE SEQUENCE</scope>
</reference>
<dbReference type="EMBL" id="GEEE01016277">
    <property type="protein sequence ID" value="JAP46948.1"/>
    <property type="molecule type" value="Transcribed_RNA"/>
</dbReference>